<reference evidence="9" key="1">
    <citation type="submission" date="2020-12" db="EMBL/GenBank/DDBJ databases">
        <title>Metabolic potential, ecology and presence of endohyphal bacteria is reflected in genomic diversity of Mucoromycotina.</title>
        <authorList>
            <person name="Muszewska A."/>
            <person name="Okrasinska A."/>
            <person name="Steczkiewicz K."/>
            <person name="Drgas O."/>
            <person name="Orlowska M."/>
            <person name="Perlinska-Lenart U."/>
            <person name="Aleksandrzak-Piekarczyk T."/>
            <person name="Szatraj K."/>
            <person name="Zielenkiewicz U."/>
            <person name="Pilsyk S."/>
            <person name="Malc E."/>
            <person name="Mieczkowski P."/>
            <person name="Kruszewska J.S."/>
            <person name="Biernat P."/>
            <person name="Pawlowska J."/>
        </authorList>
    </citation>
    <scope>NUCLEOTIDE SEQUENCE</scope>
    <source>
        <strain evidence="9">WA0000017839</strain>
    </source>
</reference>
<dbReference type="Pfam" id="PF00628">
    <property type="entry name" value="PHD"/>
    <property type="match status" value="1"/>
</dbReference>
<proteinExistence type="predicted"/>
<keyword evidence="3 6" id="KW-0863">Zinc-finger</keyword>
<gene>
    <name evidence="9" type="ORF">INT47_005289</name>
</gene>
<accession>A0A8H7V0V6</accession>
<dbReference type="PANTHER" id="PTHR46174">
    <property type="entry name" value="CXXC-TYPE ZINC FINGER PROTEIN 1"/>
    <property type="match status" value="1"/>
</dbReference>
<evidence type="ECO:0000313" key="10">
    <source>
        <dbReference type="Proteomes" id="UP000603453"/>
    </source>
</evidence>
<dbReference type="SUPFAM" id="SSF57903">
    <property type="entry name" value="FYVE/PHD zinc finger"/>
    <property type="match status" value="1"/>
</dbReference>
<sequence>MQQETELRLENSSRLPLRKRMAPILKWQPVETPEEHYKQKATYPPPYPSSSDVSDGGGGDTTETDEEKKRSSSATPSERPAKKVKRGRPPLAKQVVLNSPQPATPTLFSTRPPLPPPLDPSSIDSSTLYCFCKRPYDVPRFMIACDKCDQWFHGECIQISEKQGEFIDLYFCESCAKVTGKKTSWKPQCANPACQKAARIGTNLGHLSKYCTDTCGMQVARARIELAEMKKRNATSDPQSHYNPLSRGKLSSFADQDDRSRLTRVKDEKLHAKFIIAIGEHKSELLSLLIQHEKEELCGFDSRLSWSDTLWEKVAHVEQGEDNNHLLTDSEGHRVAPNKSFTQCQQPRKCNKHANWQKLKTFELEQERSEQFVILTMLERERQQIKARMKKRREEVDLVDFLENGTIHHK</sequence>
<feature type="compositionally biased region" description="Basic and acidic residues" evidence="7">
    <location>
        <begin position="1"/>
        <end position="11"/>
    </location>
</feature>
<evidence type="ECO:0000256" key="7">
    <source>
        <dbReference type="SAM" id="MobiDB-lite"/>
    </source>
</evidence>
<dbReference type="GO" id="GO:0048188">
    <property type="term" value="C:Set1C/COMPASS complex"/>
    <property type="evidence" value="ECO:0007669"/>
    <property type="project" value="InterPro"/>
</dbReference>
<evidence type="ECO:0000256" key="3">
    <source>
        <dbReference type="ARBA" id="ARBA00022771"/>
    </source>
</evidence>
<protein>
    <recommendedName>
        <fullName evidence="8">PHD-type domain-containing protein</fullName>
    </recommendedName>
</protein>
<evidence type="ECO:0000256" key="4">
    <source>
        <dbReference type="ARBA" id="ARBA00022833"/>
    </source>
</evidence>
<comment type="caution">
    <text evidence="9">The sequence shown here is derived from an EMBL/GenBank/DDBJ whole genome shotgun (WGS) entry which is preliminary data.</text>
</comment>
<dbReference type="OrthoDB" id="436852at2759"/>
<organism evidence="9 10">
    <name type="scientific">Mucor saturninus</name>
    <dbReference type="NCBI Taxonomy" id="64648"/>
    <lineage>
        <taxon>Eukaryota</taxon>
        <taxon>Fungi</taxon>
        <taxon>Fungi incertae sedis</taxon>
        <taxon>Mucoromycota</taxon>
        <taxon>Mucoromycotina</taxon>
        <taxon>Mucoromycetes</taxon>
        <taxon>Mucorales</taxon>
        <taxon>Mucorineae</taxon>
        <taxon>Mucoraceae</taxon>
        <taxon>Mucor</taxon>
    </lineage>
</organism>
<dbReference type="InterPro" id="IPR019787">
    <property type="entry name" value="Znf_PHD-finger"/>
</dbReference>
<keyword evidence="2" id="KW-0479">Metal-binding</keyword>
<dbReference type="GO" id="GO:0008270">
    <property type="term" value="F:zinc ion binding"/>
    <property type="evidence" value="ECO:0007669"/>
    <property type="project" value="UniProtKB-KW"/>
</dbReference>
<comment type="subcellular location">
    <subcellularLocation>
        <location evidence="1">Nucleus</location>
    </subcellularLocation>
</comment>
<feature type="region of interest" description="Disordered" evidence="7">
    <location>
        <begin position="1"/>
        <end position="120"/>
    </location>
</feature>
<evidence type="ECO:0000313" key="9">
    <source>
        <dbReference type="EMBL" id="KAG2205971.1"/>
    </source>
</evidence>
<dbReference type="PROSITE" id="PS01359">
    <property type="entry name" value="ZF_PHD_1"/>
    <property type="match status" value="1"/>
</dbReference>
<feature type="domain" description="PHD-type" evidence="8">
    <location>
        <begin position="127"/>
        <end position="178"/>
    </location>
</feature>
<evidence type="ECO:0000259" key="8">
    <source>
        <dbReference type="PROSITE" id="PS50016"/>
    </source>
</evidence>
<keyword evidence="10" id="KW-1185">Reference proteome</keyword>
<evidence type="ECO:0000256" key="1">
    <source>
        <dbReference type="ARBA" id="ARBA00004123"/>
    </source>
</evidence>
<dbReference type="InterPro" id="IPR011011">
    <property type="entry name" value="Znf_FYVE_PHD"/>
</dbReference>
<dbReference type="PROSITE" id="PS50016">
    <property type="entry name" value="ZF_PHD_2"/>
    <property type="match status" value="1"/>
</dbReference>
<keyword evidence="4" id="KW-0862">Zinc</keyword>
<dbReference type="InterPro" id="IPR013083">
    <property type="entry name" value="Znf_RING/FYVE/PHD"/>
</dbReference>
<dbReference type="InterPro" id="IPR037869">
    <property type="entry name" value="Spp1/CFP1"/>
</dbReference>
<evidence type="ECO:0000256" key="6">
    <source>
        <dbReference type="PROSITE-ProRule" id="PRU00146"/>
    </source>
</evidence>
<evidence type="ECO:0000256" key="5">
    <source>
        <dbReference type="ARBA" id="ARBA00023242"/>
    </source>
</evidence>
<dbReference type="Proteomes" id="UP000603453">
    <property type="component" value="Unassembled WGS sequence"/>
</dbReference>
<feature type="region of interest" description="Disordered" evidence="7">
    <location>
        <begin position="232"/>
        <end position="253"/>
    </location>
</feature>
<dbReference type="InterPro" id="IPR001965">
    <property type="entry name" value="Znf_PHD"/>
</dbReference>
<dbReference type="PANTHER" id="PTHR46174:SF1">
    <property type="entry name" value="CXXC-TYPE ZINC FINGER PROTEIN 1"/>
    <property type="match status" value="1"/>
</dbReference>
<dbReference type="EMBL" id="JAEPRD010000033">
    <property type="protein sequence ID" value="KAG2205971.1"/>
    <property type="molecule type" value="Genomic_DNA"/>
</dbReference>
<evidence type="ECO:0000256" key="2">
    <source>
        <dbReference type="ARBA" id="ARBA00022723"/>
    </source>
</evidence>
<dbReference type="AlphaFoldDB" id="A0A8H7V0V6"/>
<dbReference type="GO" id="GO:0045893">
    <property type="term" value="P:positive regulation of DNA-templated transcription"/>
    <property type="evidence" value="ECO:0007669"/>
    <property type="project" value="TreeGrafter"/>
</dbReference>
<dbReference type="InterPro" id="IPR019786">
    <property type="entry name" value="Zinc_finger_PHD-type_CS"/>
</dbReference>
<name>A0A8H7V0V6_9FUNG</name>
<dbReference type="Gene3D" id="3.30.40.10">
    <property type="entry name" value="Zinc/RING finger domain, C3HC4 (zinc finger)"/>
    <property type="match status" value="1"/>
</dbReference>
<dbReference type="SMART" id="SM00249">
    <property type="entry name" value="PHD"/>
    <property type="match status" value="1"/>
</dbReference>
<keyword evidence="5" id="KW-0539">Nucleus</keyword>